<accession>A0AAN6N301</accession>
<evidence type="ECO:0000256" key="4">
    <source>
        <dbReference type="ARBA" id="ARBA00023163"/>
    </source>
</evidence>
<dbReference type="SUPFAM" id="SSF57701">
    <property type="entry name" value="Zn2/Cys6 DNA-binding domain"/>
    <property type="match status" value="1"/>
</dbReference>
<dbReference type="CDD" id="cd00067">
    <property type="entry name" value="GAL4"/>
    <property type="match status" value="1"/>
</dbReference>
<feature type="region of interest" description="Disordered" evidence="6">
    <location>
        <begin position="49"/>
        <end position="83"/>
    </location>
</feature>
<sequence>MSSSLSAIERGNPPPRRKSCAGCIRAKRRCTLETPACLRCAQRNLDCKYPHGTTSQRRRPRGVAPTDRPAISELAPPAPDGTPPDVTFLNEAGLESFSNIDLSSLWLNAPPTDNLHLELVSPGLQQLPPWTLDPPSFAAGTGAAEMTDVYDDPLTVDTGLLPSTTLINAEECNLTRLDEVSMSVIFPTQRSVRPRSDMAAFAIRTRLRYAIDIITAAPRQTVLENGTPWCHAHLYEDHMPRSMQDAHSSCALHMAKTAVNSHIISRSIQARVDDLLATPLPNDTLELLARTHALLLYQIIQFFDGDIVDARAAAENSTQPLEDAALALMVHINFHNVFVSDNADSEPEELSLFPLADTREFWENWVIQESARRTFLMTAFFVQAWRLLRGDLLLQCDGKLFLCHSFTLSAHLWDAKNPVDFAVAWREKKPFVIKNANFHEAFSEAKADDIGQFGKILITVLIGIDEARGWLLTRGGDL</sequence>
<reference evidence="9" key="1">
    <citation type="journal article" date="2023" name="Mol. Phylogenet. Evol.">
        <title>Genome-scale phylogeny and comparative genomics of the fungal order Sordariales.</title>
        <authorList>
            <person name="Hensen N."/>
            <person name="Bonometti L."/>
            <person name="Westerberg I."/>
            <person name="Brannstrom I.O."/>
            <person name="Guillou S."/>
            <person name="Cros-Aarteil S."/>
            <person name="Calhoun S."/>
            <person name="Haridas S."/>
            <person name="Kuo A."/>
            <person name="Mondo S."/>
            <person name="Pangilinan J."/>
            <person name="Riley R."/>
            <person name="LaButti K."/>
            <person name="Andreopoulos B."/>
            <person name="Lipzen A."/>
            <person name="Chen C."/>
            <person name="Yan M."/>
            <person name="Daum C."/>
            <person name="Ng V."/>
            <person name="Clum A."/>
            <person name="Steindorff A."/>
            <person name="Ohm R.A."/>
            <person name="Martin F."/>
            <person name="Silar P."/>
            <person name="Natvig D.O."/>
            <person name="Lalanne C."/>
            <person name="Gautier V."/>
            <person name="Ament-Velasquez S.L."/>
            <person name="Kruys A."/>
            <person name="Hutchinson M.I."/>
            <person name="Powell A.J."/>
            <person name="Barry K."/>
            <person name="Miller A.N."/>
            <person name="Grigoriev I.V."/>
            <person name="Debuchy R."/>
            <person name="Gladieux P."/>
            <person name="Hiltunen Thoren M."/>
            <person name="Johannesson H."/>
        </authorList>
    </citation>
    <scope>NUCLEOTIDE SEQUENCE [LARGE SCALE GENOMIC DNA]</scope>
    <source>
        <strain evidence="9">CBS 340.73</strain>
    </source>
</reference>
<evidence type="ECO:0000256" key="6">
    <source>
        <dbReference type="SAM" id="MobiDB-lite"/>
    </source>
</evidence>
<evidence type="ECO:0000256" key="5">
    <source>
        <dbReference type="ARBA" id="ARBA00023242"/>
    </source>
</evidence>
<evidence type="ECO:0000256" key="2">
    <source>
        <dbReference type="ARBA" id="ARBA00022833"/>
    </source>
</evidence>
<protein>
    <recommendedName>
        <fullName evidence="7">Zn(2)-C6 fungal-type domain-containing protein</fullName>
    </recommendedName>
</protein>
<name>A0AAN6N301_9PEZI</name>
<dbReference type="Gene3D" id="4.10.240.10">
    <property type="entry name" value="Zn(2)-C6 fungal-type DNA-binding domain"/>
    <property type="match status" value="1"/>
</dbReference>
<keyword evidence="1" id="KW-0479">Metal-binding</keyword>
<dbReference type="Pfam" id="PF00172">
    <property type="entry name" value="Zn_clus"/>
    <property type="match status" value="1"/>
</dbReference>
<dbReference type="EMBL" id="MU853834">
    <property type="protein sequence ID" value="KAK3938236.1"/>
    <property type="molecule type" value="Genomic_DNA"/>
</dbReference>
<dbReference type="InterPro" id="IPR036864">
    <property type="entry name" value="Zn2-C6_fun-type_DNA-bd_sf"/>
</dbReference>
<evidence type="ECO:0000256" key="3">
    <source>
        <dbReference type="ARBA" id="ARBA00023015"/>
    </source>
</evidence>
<feature type="domain" description="Zn(2)-C6 fungal-type" evidence="7">
    <location>
        <begin position="19"/>
        <end position="49"/>
    </location>
</feature>
<keyword evidence="9" id="KW-1185">Reference proteome</keyword>
<dbReference type="GO" id="GO:0008270">
    <property type="term" value="F:zinc ion binding"/>
    <property type="evidence" value="ECO:0007669"/>
    <property type="project" value="InterPro"/>
</dbReference>
<organism evidence="8 9">
    <name type="scientific">Diplogelasinospora grovesii</name>
    <dbReference type="NCBI Taxonomy" id="303347"/>
    <lineage>
        <taxon>Eukaryota</taxon>
        <taxon>Fungi</taxon>
        <taxon>Dikarya</taxon>
        <taxon>Ascomycota</taxon>
        <taxon>Pezizomycotina</taxon>
        <taxon>Sordariomycetes</taxon>
        <taxon>Sordariomycetidae</taxon>
        <taxon>Sordariales</taxon>
        <taxon>Diplogelasinosporaceae</taxon>
        <taxon>Diplogelasinospora</taxon>
    </lineage>
</organism>
<gene>
    <name evidence="8" type="ORF">QBC46DRAFT_318135</name>
</gene>
<keyword evidence="5" id="KW-0539">Nucleus</keyword>
<dbReference type="PANTHER" id="PTHR47660">
    <property type="entry name" value="TRANSCRIPTION FACTOR WITH C2H2 AND ZN(2)-CYS(6) DNA BINDING DOMAIN (EUROFUNG)-RELATED-RELATED"/>
    <property type="match status" value="1"/>
</dbReference>
<dbReference type="AlphaFoldDB" id="A0AAN6N301"/>
<dbReference type="PROSITE" id="PS50048">
    <property type="entry name" value="ZN2_CY6_FUNGAL_2"/>
    <property type="match status" value="1"/>
</dbReference>
<keyword evidence="2" id="KW-0862">Zinc</keyword>
<dbReference type="InterPro" id="IPR001138">
    <property type="entry name" value="Zn2Cys6_DnaBD"/>
</dbReference>
<keyword evidence="4" id="KW-0804">Transcription</keyword>
<proteinExistence type="predicted"/>
<comment type="caution">
    <text evidence="8">The sequence shown here is derived from an EMBL/GenBank/DDBJ whole genome shotgun (WGS) entry which is preliminary data.</text>
</comment>
<evidence type="ECO:0000313" key="8">
    <source>
        <dbReference type="EMBL" id="KAK3938236.1"/>
    </source>
</evidence>
<dbReference type="GO" id="GO:0000981">
    <property type="term" value="F:DNA-binding transcription factor activity, RNA polymerase II-specific"/>
    <property type="evidence" value="ECO:0007669"/>
    <property type="project" value="InterPro"/>
</dbReference>
<dbReference type="SMART" id="SM00066">
    <property type="entry name" value="GAL4"/>
    <property type="match status" value="1"/>
</dbReference>
<evidence type="ECO:0000256" key="1">
    <source>
        <dbReference type="ARBA" id="ARBA00022723"/>
    </source>
</evidence>
<keyword evidence="3" id="KW-0805">Transcription regulation</keyword>
<dbReference type="Proteomes" id="UP001303473">
    <property type="component" value="Unassembled WGS sequence"/>
</dbReference>
<evidence type="ECO:0000313" key="9">
    <source>
        <dbReference type="Proteomes" id="UP001303473"/>
    </source>
</evidence>
<evidence type="ECO:0000259" key="7">
    <source>
        <dbReference type="PROSITE" id="PS50048"/>
    </source>
</evidence>